<organism evidence="2 3">
    <name type="scientific">Hyaloscypha variabilis (strain UAMH 11265 / GT02V1 / F)</name>
    <name type="common">Meliniomyces variabilis</name>
    <dbReference type="NCBI Taxonomy" id="1149755"/>
    <lineage>
        <taxon>Eukaryota</taxon>
        <taxon>Fungi</taxon>
        <taxon>Dikarya</taxon>
        <taxon>Ascomycota</taxon>
        <taxon>Pezizomycotina</taxon>
        <taxon>Leotiomycetes</taxon>
        <taxon>Helotiales</taxon>
        <taxon>Hyaloscyphaceae</taxon>
        <taxon>Hyaloscypha</taxon>
        <taxon>Hyaloscypha variabilis</taxon>
    </lineage>
</organism>
<reference evidence="2 3" key="1">
    <citation type="submission" date="2016-04" db="EMBL/GenBank/DDBJ databases">
        <title>A degradative enzymes factory behind the ericoid mycorrhizal symbiosis.</title>
        <authorList>
            <consortium name="DOE Joint Genome Institute"/>
            <person name="Martino E."/>
            <person name="Morin E."/>
            <person name="Grelet G."/>
            <person name="Kuo A."/>
            <person name="Kohler A."/>
            <person name="Daghino S."/>
            <person name="Barry K."/>
            <person name="Choi C."/>
            <person name="Cichocki N."/>
            <person name="Clum A."/>
            <person name="Copeland A."/>
            <person name="Hainaut M."/>
            <person name="Haridas S."/>
            <person name="Labutti K."/>
            <person name="Lindquist E."/>
            <person name="Lipzen A."/>
            <person name="Khouja H.-R."/>
            <person name="Murat C."/>
            <person name="Ohm R."/>
            <person name="Olson A."/>
            <person name="Spatafora J."/>
            <person name="Veneault-Fourrey C."/>
            <person name="Henrissat B."/>
            <person name="Grigoriev I."/>
            <person name="Martin F."/>
            <person name="Perotto S."/>
        </authorList>
    </citation>
    <scope>NUCLEOTIDE SEQUENCE [LARGE SCALE GENOMIC DNA]</scope>
    <source>
        <strain evidence="2 3">F</strain>
    </source>
</reference>
<evidence type="ECO:0000313" key="3">
    <source>
        <dbReference type="Proteomes" id="UP000235786"/>
    </source>
</evidence>
<protein>
    <recommendedName>
        <fullName evidence="1">DUF7730 domain-containing protein</fullName>
    </recommendedName>
</protein>
<dbReference type="InterPro" id="IPR056632">
    <property type="entry name" value="DUF7730"/>
</dbReference>
<proteinExistence type="predicted"/>
<evidence type="ECO:0000313" key="2">
    <source>
        <dbReference type="EMBL" id="PMD44567.1"/>
    </source>
</evidence>
<gene>
    <name evidence="2" type="ORF">L207DRAFT_630885</name>
</gene>
<dbReference type="PANTHER" id="PTHR38790">
    <property type="entry name" value="2EXR DOMAIN-CONTAINING PROTEIN-RELATED"/>
    <property type="match status" value="1"/>
</dbReference>
<evidence type="ECO:0000259" key="1">
    <source>
        <dbReference type="Pfam" id="PF24864"/>
    </source>
</evidence>
<feature type="domain" description="DUF7730" evidence="1">
    <location>
        <begin position="94"/>
        <end position="331"/>
    </location>
</feature>
<keyword evidence="3" id="KW-1185">Reference proteome</keyword>
<dbReference type="EMBL" id="KZ613941">
    <property type="protein sequence ID" value="PMD44567.1"/>
    <property type="molecule type" value="Genomic_DNA"/>
</dbReference>
<dbReference type="STRING" id="1149755.A0A2J6S1F9"/>
<dbReference type="AlphaFoldDB" id="A0A2J6S1F9"/>
<sequence length="364" mass="41382">MFTWRRPTSVVDACHLLVGLSKHAVLGCLFYTGYAIWFCLVKANQLREHVALALLIRKHTPNKLPTRRKRALTIPLPQPGALSFLSRVKQKTVSQTNSYLYSKLPTEIRQQIFELVIFGDGNVLHVFQEGKKIGVWRCRKQANGQPCSWTYPCSTTLPCNGIGVTEDGRPARYAQLTKDRDGFGGVPEHGNKWGVLALLCSSRQVYSEVIKLLYSKPHFHFADAYFISAFAGAILPSRFASIRVLSVDSTTDGAEHNALASLSRKELTDMVCSMSSLEEFRIYTKGIHLGKDRAIRNQARENFKDLKGLRAFEVYVPAGMAEYWKGFWEERTEARMVIWEDMTEIVPYFGRVGIVCRYPLFQMR</sequence>
<dbReference type="PANTHER" id="PTHR38790:SF9">
    <property type="entry name" value="F-BOX DOMAIN-CONTAINING PROTEIN"/>
    <property type="match status" value="1"/>
</dbReference>
<dbReference type="Proteomes" id="UP000235786">
    <property type="component" value="Unassembled WGS sequence"/>
</dbReference>
<dbReference type="OrthoDB" id="4757095at2759"/>
<accession>A0A2J6S1F9</accession>
<dbReference type="Pfam" id="PF24864">
    <property type="entry name" value="DUF7730"/>
    <property type="match status" value="1"/>
</dbReference>
<name>A0A2J6S1F9_HYAVF</name>